<organism evidence="1 2">
    <name type="scientific">Myxacorys almedinensis A</name>
    <dbReference type="NCBI Taxonomy" id="2690445"/>
    <lineage>
        <taxon>Bacteria</taxon>
        <taxon>Bacillati</taxon>
        <taxon>Cyanobacteriota</taxon>
        <taxon>Cyanophyceae</taxon>
        <taxon>Leptolyngbyales</taxon>
        <taxon>Leptolyngbyaceae</taxon>
        <taxon>Myxacorys</taxon>
        <taxon>Myxacorys almedinensis</taxon>
    </lineage>
</organism>
<dbReference type="AlphaFoldDB" id="A0A8J7YYS9"/>
<evidence type="ECO:0000313" key="1">
    <source>
        <dbReference type="EMBL" id="NDJ15865.1"/>
    </source>
</evidence>
<dbReference type="RefSeq" id="WP_162421270.1">
    <property type="nucleotide sequence ID" value="NZ_WVIE01000001.1"/>
</dbReference>
<proteinExistence type="predicted"/>
<accession>A0A8J7YYS9</accession>
<name>A0A8J7YYS9_9CYAN</name>
<comment type="caution">
    <text evidence="1">The sequence shown here is derived from an EMBL/GenBank/DDBJ whole genome shotgun (WGS) entry which is preliminary data.</text>
</comment>
<keyword evidence="2" id="KW-1185">Reference proteome</keyword>
<sequence length="133" mass="13514">MKQTLKRALMPGLMATGLISATFLPAKPASADQNVWRDIGIGAATGAVSSIVTKHKVVPNIINGAAAGAAVNQSRDLSTRKGQRPDVLRDAGFGAAAGAAAGGVTNRRHTIRNAANGAAVGAVINILTPQPRR</sequence>
<dbReference type="Proteomes" id="UP000646053">
    <property type="component" value="Unassembled WGS sequence"/>
</dbReference>
<gene>
    <name evidence="1" type="ORF">GS601_00940</name>
</gene>
<dbReference type="EMBL" id="WVIE01000001">
    <property type="protein sequence ID" value="NDJ15865.1"/>
    <property type="molecule type" value="Genomic_DNA"/>
</dbReference>
<protein>
    <submittedName>
        <fullName evidence="1">Uncharacterized protein</fullName>
    </submittedName>
</protein>
<reference evidence="1" key="1">
    <citation type="submission" date="2019-12" db="EMBL/GenBank/DDBJ databases">
        <title>High-Quality draft genome sequences of three cyanobacteria isolated from the limestone walls of the Old Cathedral of Coimbra.</title>
        <authorList>
            <person name="Tiago I."/>
            <person name="Soares F."/>
            <person name="Portugal A."/>
        </authorList>
    </citation>
    <scope>NUCLEOTIDE SEQUENCE</scope>
    <source>
        <strain evidence="1">A</strain>
    </source>
</reference>
<evidence type="ECO:0000313" key="2">
    <source>
        <dbReference type="Proteomes" id="UP000646053"/>
    </source>
</evidence>